<evidence type="ECO:0000256" key="2">
    <source>
        <dbReference type="SAM" id="SignalP"/>
    </source>
</evidence>
<dbReference type="EMBL" id="CAUOFW020000979">
    <property type="protein sequence ID" value="CAK9139667.1"/>
    <property type="molecule type" value="Genomic_DNA"/>
</dbReference>
<dbReference type="PANTHER" id="PTHR33975">
    <property type="entry name" value="MYELIN-ASSOCIATED OLIGODENDROCYTE BASIC PROTEIN"/>
    <property type="match status" value="1"/>
</dbReference>
<name>A0ABC8R6E9_9AQUA</name>
<organism evidence="3 4">
    <name type="scientific">Ilex paraguariensis</name>
    <name type="common">yerba mate</name>
    <dbReference type="NCBI Taxonomy" id="185542"/>
    <lineage>
        <taxon>Eukaryota</taxon>
        <taxon>Viridiplantae</taxon>
        <taxon>Streptophyta</taxon>
        <taxon>Embryophyta</taxon>
        <taxon>Tracheophyta</taxon>
        <taxon>Spermatophyta</taxon>
        <taxon>Magnoliopsida</taxon>
        <taxon>eudicotyledons</taxon>
        <taxon>Gunneridae</taxon>
        <taxon>Pentapetalae</taxon>
        <taxon>asterids</taxon>
        <taxon>campanulids</taxon>
        <taxon>Aquifoliales</taxon>
        <taxon>Aquifoliaceae</taxon>
        <taxon>Ilex</taxon>
    </lineage>
</organism>
<proteinExistence type="predicted"/>
<keyword evidence="1" id="KW-0472">Membrane</keyword>
<keyword evidence="1" id="KW-0812">Transmembrane</keyword>
<sequence length="230" mass="25235">MTMVFNASQKQLVLAILLALSLANLPTLAVAPPGRSMGGSSFSSGGQLLFLAVLYNVFVFAMLFTCVDYCCCRRHGVLMLQIGLSEKGRSIQRELNAIAKTANTSGLYDLITGCKGKQNMFNFAKNMGLPTGSVVKTHSFDVKGVGLKLKMDTLCKYAKCLVMILVAIHGRYTLPVIKSRESLKVALQYLGCFLTVVDIEAVHVLWTPQNEDDALLEEELHKDYPLLKPI</sequence>
<keyword evidence="2" id="KW-0732">Signal</keyword>
<dbReference type="Proteomes" id="UP001642360">
    <property type="component" value="Unassembled WGS sequence"/>
</dbReference>
<gene>
    <name evidence="3" type="ORF">ILEXP_LOCUS7065</name>
</gene>
<accession>A0ABC8R6E9</accession>
<keyword evidence="1" id="KW-1133">Transmembrane helix</keyword>
<feature type="signal peptide" evidence="2">
    <location>
        <begin position="1"/>
        <end position="29"/>
    </location>
</feature>
<evidence type="ECO:0000256" key="1">
    <source>
        <dbReference type="SAM" id="Phobius"/>
    </source>
</evidence>
<feature type="chain" id="PRO_5044787851" evidence="2">
    <location>
        <begin position="30"/>
        <end position="230"/>
    </location>
</feature>
<dbReference type="InterPro" id="IPR010903">
    <property type="entry name" value="DUF1517"/>
</dbReference>
<feature type="transmembrane region" description="Helical" evidence="1">
    <location>
        <begin position="48"/>
        <end position="71"/>
    </location>
</feature>
<dbReference type="Pfam" id="PF07466">
    <property type="entry name" value="DUF1517"/>
    <property type="match status" value="1"/>
</dbReference>
<protein>
    <submittedName>
        <fullName evidence="3">Uncharacterized protein</fullName>
    </submittedName>
</protein>
<dbReference type="InterPro" id="IPR053023">
    <property type="entry name" value="FLAP_modulator"/>
</dbReference>
<dbReference type="AlphaFoldDB" id="A0ABC8R6E9"/>
<dbReference type="PANTHER" id="PTHR33975:SF2">
    <property type="entry name" value="MYELIN-ASSOCIATED OLIGODENDROCYTE BASIC PROTEIN"/>
    <property type="match status" value="1"/>
</dbReference>
<keyword evidence="4" id="KW-1185">Reference proteome</keyword>
<comment type="caution">
    <text evidence="3">The sequence shown here is derived from an EMBL/GenBank/DDBJ whole genome shotgun (WGS) entry which is preliminary data.</text>
</comment>
<evidence type="ECO:0000313" key="3">
    <source>
        <dbReference type="EMBL" id="CAK9139667.1"/>
    </source>
</evidence>
<reference evidence="3 4" key="1">
    <citation type="submission" date="2024-02" db="EMBL/GenBank/DDBJ databases">
        <authorList>
            <person name="Vignale AGUSTIN F."/>
            <person name="Sosa J E."/>
            <person name="Modenutti C."/>
        </authorList>
    </citation>
    <scope>NUCLEOTIDE SEQUENCE [LARGE SCALE GENOMIC DNA]</scope>
</reference>
<evidence type="ECO:0000313" key="4">
    <source>
        <dbReference type="Proteomes" id="UP001642360"/>
    </source>
</evidence>